<accession>A0A1W1WSP9</accession>
<name>A0A1W1WSP9_9BACT</name>
<sequence>MDGQKFSYNFFMNFYKELIENSINPFILFSETGEIIEYNKEGEYLLSIAPKEDLYNLAVSHASMSFGFKHTFLQLDIGHATYCAITVGYLDSEHIGLMLHKNTCGSKVQKSSKDLQPANIFTLLDIAINTHLDQTKITAEYDISIPEFKLDINHFLKLLNKIFRTLKNAQKLFIKVHIAMGRSLKIDEKRYRVVEVIIESEEITKLDKIEDEQFIITVNNNQLHIELPFIS</sequence>
<dbReference type="STRING" id="1069081.SAMN05660197_0509"/>
<dbReference type="EMBL" id="FWWZ01000001">
    <property type="protein sequence ID" value="SMC08743.1"/>
    <property type="molecule type" value="Genomic_DNA"/>
</dbReference>
<organism evidence="1 2">
    <name type="scientific">Nitratiruptor tergarcus DSM 16512</name>
    <dbReference type="NCBI Taxonomy" id="1069081"/>
    <lineage>
        <taxon>Bacteria</taxon>
        <taxon>Pseudomonadati</taxon>
        <taxon>Campylobacterota</taxon>
        <taxon>Epsilonproteobacteria</taxon>
        <taxon>Nautiliales</taxon>
        <taxon>Nitratiruptoraceae</taxon>
        <taxon>Nitratiruptor</taxon>
    </lineage>
</organism>
<evidence type="ECO:0000313" key="1">
    <source>
        <dbReference type="EMBL" id="SMC08743.1"/>
    </source>
</evidence>
<evidence type="ECO:0000313" key="2">
    <source>
        <dbReference type="Proteomes" id="UP000192602"/>
    </source>
</evidence>
<reference evidence="2" key="1">
    <citation type="submission" date="2017-04" db="EMBL/GenBank/DDBJ databases">
        <authorList>
            <person name="Varghese N."/>
            <person name="Submissions S."/>
        </authorList>
    </citation>
    <scope>NUCLEOTIDE SEQUENCE [LARGE SCALE GENOMIC DNA]</scope>
    <source>
        <strain evidence="2">DSM 16512</strain>
    </source>
</reference>
<dbReference type="Proteomes" id="UP000192602">
    <property type="component" value="Unassembled WGS sequence"/>
</dbReference>
<dbReference type="AlphaFoldDB" id="A0A1W1WSP9"/>
<protein>
    <submittedName>
        <fullName evidence="1">Uncharacterized protein</fullName>
    </submittedName>
</protein>
<gene>
    <name evidence="1" type="ORF">SAMN05660197_0509</name>
</gene>
<proteinExistence type="predicted"/>
<keyword evidence="2" id="KW-1185">Reference proteome</keyword>